<dbReference type="AlphaFoldDB" id="A0A0E9R8E4"/>
<reference evidence="1" key="1">
    <citation type="submission" date="2014-11" db="EMBL/GenBank/DDBJ databases">
        <authorList>
            <person name="Amaro Gonzalez C."/>
        </authorList>
    </citation>
    <scope>NUCLEOTIDE SEQUENCE</scope>
</reference>
<protein>
    <submittedName>
        <fullName evidence="1">Uncharacterized protein</fullName>
    </submittedName>
</protein>
<dbReference type="EMBL" id="GBXM01083959">
    <property type="protein sequence ID" value="JAH24618.1"/>
    <property type="molecule type" value="Transcribed_RNA"/>
</dbReference>
<evidence type="ECO:0000313" key="1">
    <source>
        <dbReference type="EMBL" id="JAH24618.1"/>
    </source>
</evidence>
<organism evidence="1">
    <name type="scientific">Anguilla anguilla</name>
    <name type="common">European freshwater eel</name>
    <name type="synonym">Muraena anguilla</name>
    <dbReference type="NCBI Taxonomy" id="7936"/>
    <lineage>
        <taxon>Eukaryota</taxon>
        <taxon>Metazoa</taxon>
        <taxon>Chordata</taxon>
        <taxon>Craniata</taxon>
        <taxon>Vertebrata</taxon>
        <taxon>Euteleostomi</taxon>
        <taxon>Actinopterygii</taxon>
        <taxon>Neopterygii</taxon>
        <taxon>Teleostei</taxon>
        <taxon>Anguilliformes</taxon>
        <taxon>Anguillidae</taxon>
        <taxon>Anguilla</taxon>
    </lineage>
</organism>
<accession>A0A0E9R8E4</accession>
<sequence>MRYLMTTITQNLGFKLLPGQHLLHGPEQRLPPAGPPAQLLATGLLSKCFPSTHT</sequence>
<reference evidence="1" key="2">
    <citation type="journal article" date="2015" name="Fish Shellfish Immunol.">
        <title>Early steps in the European eel (Anguilla anguilla)-Vibrio vulnificus interaction in the gills: Role of the RtxA13 toxin.</title>
        <authorList>
            <person name="Callol A."/>
            <person name="Pajuelo D."/>
            <person name="Ebbesson L."/>
            <person name="Teles M."/>
            <person name="MacKenzie S."/>
            <person name="Amaro C."/>
        </authorList>
    </citation>
    <scope>NUCLEOTIDE SEQUENCE</scope>
</reference>
<name>A0A0E9R8E4_ANGAN</name>
<proteinExistence type="predicted"/>